<dbReference type="PANTHER" id="PTHR30329:SF21">
    <property type="entry name" value="LIPOPROTEIN YIAD-RELATED"/>
    <property type="match status" value="1"/>
</dbReference>
<evidence type="ECO:0000313" key="10">
    <source>
        <dbReference type="EMBL" id="KKB96380.1"/>
    </source>
</evidence>
<evidence type="ECO:0000256" key="8">
    <source>
        <dbReference type="SAM" id="Phobius"/>
    </source>
</evidence>
<dbReference type="AlphaFoldDB" id="A0A0F5MNM1"/>
<dbReference type="Proteomes" id="UP000033358">
    <property type="component" value="Unassembled WGS sequence"/>
</dbReference>
<dbReference type="InterPro" id="IPR006665">
    <property type="entry name" value="OmpA-like"/>
</dbReference>
<dbReference type="EMBL" id="JYHA01000087">
    <property type="protein sequence ID" value="KKB96380.1"/>
    <property type="molecule type" value="Genomic_DNA"/>
</dbReference>
<dbReference type="PATRIC" id="fig|1607817.3.peg.527"/>
<protein>
    <submittedName>
        <fullName evidence="10">Motility protein B</fullName>
    </submittedName>
</protein>
<comment type="subcellular location">
    <subcellularLocation>
        <location evidence="1">Cell membrane</location>
        <topology evidence="1">Single-pass membrane protein</topology>
    </subcellularLocation>
</comment>
<evidence type="ECO:0000256" key="1">
    <source>
        <dbReference type="ARBA" id="ARBA00004162"/>
    </source>
</evidence>
<evidence type="ECO:0000256" key="5">
    <source>
        <dbReference type="ARBA" id="ARBA00022989"/>
    </source>
</evidence>
<dbReference type="PANTHER" id="PTHR30329">
    <property type="entry name" value="STATOR ELEMENT OF FLAGELLAR MOTOR COMPLEX"/>
    <property type="match status" value="1"/>
</dbReference>
<dbReference type="GO" id="GO:0005886">
    <property type="term" value="C:plasma membrane"/>
    <property type="evidence" value="ECO:0007669"/>
    <property type="project" value="UniProtKB-SubCell"/>
</dbReference>
<dbReference type="SUPFAM" id="SSF103088">
    <property type="entry name" value="OmpA-like"/>
    <property type="match status" value="1"/>
</dbReference>
<keyword evidence="11" id="KW-1185">Reference proteome</keyword>
<dbReference type="InterPro" id="IPR025713">
    <property type="entry name" value="MotB-like_N_dom"/>
</dbReference>
<feature type="domain" description="OmpA-like" evidence="9">
    <location>
        <begin position="160"/>
        <end position="279"/>
    </location>
</feature>
<evidence type="ECO:0000256" key="4">
    <source>
        <dbReference type="ARBA" id="ARBA00022692"/>
    </source>
</evidence>
<comment type="caution">
    <text evidence="10">The sequence shown here is derived from an EMBL/GenBank/DDBJ whole genome shotgun (WGS) entry which is preliminary data.</text>
</comment>
<dbReference type="InterPro" id="IPR050330">
    <property type="entry name" value="Bact_OuterMem_StrucFunc"/>
</dbReference>
<feature type="transmembrane region" description="Helical" evidence="8">
    <location>
        <begin position="29"/>
        <end position="48"/>
    </location>
</feature>
<evidence type="ECO:0000256" key="2">
    <source>
        <dbReference type="ARBA" id="ARBA00008914"/>
    </source>
</evidence>
<dbReference type="PROSITE" id="PS51123">
    <property type="entry name" value="OMPA_2"/>
    <property type="match status" value="1"/>
</dbReference>
<organism evidence="10 11">
    <name type="scientific">Candidatus Arcanibacter lacustris</name>
    <dbReference type="NCBI Taxonomy" id="1607817"/>
    <lineage>
        <taxon>Bacteria</taxon>
        <taxon>Pseudomonadati</taxon>
        <taxon>Pseudomonadota</taxon>
        <taxon>Alphaproteobacteria</taxon>
        <taxon>Rickettsiales</taxon>
        <taxon>Candidatus Arcanibacter</taxon>
    </lineage>
</organism>
<evidence type="ECO:0000256" key="3">
    <source>
        <dbReference type="ARBA" id="ARBA00022475"/>
    </source>
</evidence>
<keyword evidence="3" id="KW-1003">Cell membrane</keyword>
<dbReference type="Gene3D" id="3.30.1330.60">
    <property type="entry name" value="OmpA-like domain"/>
    <property type="match status" value="1"/>
</dbReference>
<name>A0A0F5MNM1_9RICK</name>
<keyword evidence="5 8" id="KW-1133">Transmembrane helix</keyword>
<evidence type="ECO:0000259" key="9">
    <source>
        <dbReference type="PROSITE" id="PS51123"/>
    </source>
</evidence>
<dbReference type="InterPro" id="IPR036737">
    <property type="entry name" value="OmpA-like_sf"/>
</dbReference>
<proteinExistence type="inferred from homology"/>
<dbReference type="Pfam" id="PF13677">
    <property type="entry name" value="MotB_plug"/>
    <property type="match status" value="1"/>
</dbReference>
<evidence type="ECO:0000256" key="7">
    <source>
        <dbReference type="PROSITE-ProRule" id="PRU00473"/>
    </source>
</evidence>
<evidence type="ECO:0000256" key="6">
    <source>
        <dbReference type="ARBA" id="ARBA00023136"/>
    </source>
</evidence>
<sequence>MADNGLKPSIVIKRIKKGGHGHHGGAWKVAYADFVTAMMAFFLLLWLLSSQPQKKLQGIADYFTPSIGLRDMKGIGFEAATSAGAVNTSQNTKGNDAIIYGSEYKGTVVKVPETAQKNNEKIDAQNFSSVSKDLYKAIHDNPDTQNMLNSVKIDETPEGLRIQLLDQDKRPMFIPGTYTLQDYTKKILILVAKYIKFLPNYVAISGYTSKDLIPAANTLDNFELSAKRANATRIFLVDGWLDPEQIERIIGKADQEPIDPDHPNSVSNIRISLTLLRNSLFPFQKQATPNDMSMKVQGDPSKIIP</sequence>
<reference evidence="10" key="1">
    <citation type="submission" date="2015-02" db="EMBL/GenBank/DDBJ databases">
        <title>Single cell genomics of a rare environmental alphaproteobacterium provides unique insights into Rickettsiaceae evolution.</title>
        <authorList>
            <person name="Martijn J."/>
            <person name="Schulz F."/>
            <person name="Zaremba-Niedzwiedzka K."/>
            <person name="Viklund J."/>
            <person name="Stepanauskas R."/>
            <person name="Andersson S.G.E."/>
            <person name="Horn M."/>
            <person name="Guy L."/>
            <person name="Ettema T.J.G."/>
        </authorList>
    </citation>
    <scope>NUCLEOTIDE SEQUENCE [LARGE SCALE GENOMIC DNA]</scope>
    <source>
        <strain evidence="10">SCGC AAA041-L04</strain>
    </source>
</reference>
<keyword evidence="6 7" id="KW-0472">Membrane</keyword>
<comment type="similarity">
    <text evidence="2">Belongs to the MotB family.</text>
</comment>
<gene>
    <name evidence="10" type="primary">motB</name>
    <name evidence="10" type="ORF">SZ25_00530</name>
</gene>
<accession>A0A0F5MNM1</accession>
<evidence type="ECO:0000313" key="11">
    <source>
        <dbReference type="Proteomes" id="UP000033358"/>
    </source>
</evidence>
<keyword evidence="4 8" id="KW-0812">Transmembrane</keyword>
<dbReference type="Pfam" id="PF00691">
    <property type="entry name" value="OmpA"/>
    <property type="match status" value="1"/>
</dbReference>